<comment type="caution">
    <text evidence="2">The sequence shown here is derived from an EMBL/GenBank/DDBJ whole genome shotgun (WGS) entry which is preliminary data.</text>
</comment>
<feature type="region of interest" description="Disordered" evidence="1">
    <location>
        <begin position="76"/>
        <end position="97"/>
    </location>
</feature>
<sequence>MTHADGHSLIGGNADADKHKKSPDTAGSPADSQEAIEHCSDDRITEEAESAVPSPSVDSYQNYLKLVKIVDAKKGSTMGSDVGVEGNNAGMKRKANGEGSQIACGIAGRWDPDRTLSGLSRRWAEKSKLLGWQKQTDTPIESTPAYKIEAIETRITRPAEGCPKDHENPSQSGLKRMRC</sequence>
<dbReference type="Proteomes" id="UP000244722">
    <property type="component" value="Unassembled WGS sequence"/>
</dbReference>
<proteinExistence type="predicted"/>
<gene>
    <name evidence="2" type="ORF">B9Z19DRAFT_1064379</name>
</gene>
<keyword evidence="3" id="KW-1185">Reference proteome</keyword>
<reference evidence="2 3" key="1">
    <citation type="submission" date="2017-04" db="EMBL/GenBank/DDBJ databases">
        <title>Draft genome sequence of Tuber borchii Vittad., a whitish edible truffle.</title>
        <authorList>
            <consortium name="DOE Joint Genome Institute"/>
            <person name="Murat C."/>
            <person name="Kuo A."/>
            <person name="Barry K.W."/>
            <person name="Clum A."/>
            <person name="Dockter R.B."/>
            <person name="Fauchery L."/>
            <person name="Iotti M."/>
            <person name="Kohler A."/>
            <person name="Labutti K."/>
            <person name="Lindquist E.A."/>
            <person name="Lipzen A."/>
            <person name="Ohm R.A."/>
            <person name="Wang M."/>
            <person name="Grigoriev I.V."/>
            <person name="Zambonelli A."/>
            <person name="Martin F.M."/>
        </authorList>
    </citation>
    <scope>NUCLEOTIDE SEQUENCE [LARGE SCALE GENOMIC DNA]</scope>
    <source>
        <strain evidence="2 3">Tbo3840</strain>
    </source>
</reference>
<accession>A0A2T6ZUU5</accession>
<feature type="compositionally biased region" description="Basic and acidic residues" evidence="1">
    <location>
        <begin position="35"/>
        <end position="46"/>
    </location>
</feature>
<feature type="region of interest" description="Disordered" evidence="1">
    <location>
        <begin position="1"/>
        <end position="56"/>
    </location>
</feature>
<dbReference type="AlphaFoldDB" id="A0A2T6ZUU5"/>
<organism evidence="2 3">
    <name type="scientific">Tuber borchii</name>
    <name type="common">White truffle</name>
    <dbReference type="NCBI Taxonomy" id="42251"/>
    <lineage>
        <taxon>Eukaryota</taxon>
        <taxon>Fungi</taxon>
        <taxon>Dikarya</taxon>
        <taxon>Ascomycota</taxon>
        <taxon>Pezizomycotina</taxon>
        <taxon>Pezizomycetes</taxon>
        <taxon>Pezizales</taxon>
        <taxon>Tuberaceae</taxon>
        <taxon>Tuber</taxon>
    </lineage>
</organism>
<evidence type="ECO:0000313" key="2">
    <source>
        <dbReference type="EMBL" id="PUU79261.1"/>
    </source>
</evidence>
<feature type="compositionally biased region" description="Basic and acidic residues" evidence="1">
    <location>
        <begin position="157"/>
        <end position="168"/>
    </location>
</feature>
<dbReference type="EMBL" id="NESQ01000096">
    <property type="protein sequence ID" value="PUU79261.1"/>
    <property type="molecule type" value="Genomic_DNA"/>
</dbReference>
<evidence type="ECO:0000256" key="1">
    <source>
        <dbReference type="SAM" id="MobiDB-lite"/>
    </source>
</evidence>
<name>A0A2T6ZUU5_TUBBO</name>
<protein>
    <submittedName>
        <fullName evidence="2">Uncharacterized protein</fullName>
    </submittedName>
</protein>
<feature type="region of interest" description="Disordered" evidence="1">
    <location>
        <begin position="157"/>
        <end position="179"/>
    </location>
</feature>
<evidence type="ECO:0000313" key="3">
    <source>
        <dbReference type="Proteomes" id="UP000244722"/>
    </source>
</evidence>